<dbReference type="InterPro" id="IPR001347">
    <property type="entry name" value="SIS_dom"/>
</dbReference>
<dbReference type="PANTHER" id="PTHR43443">
    <property type="entry name" value="3-HEXULOSE-6-PHOSPHATE ISOMERASE"/>
    <property type="match status" value="1"/>
</dbReference>
<proteinExistence type="inferred from homology"/>
<gene>
    <name evidence="3" type="ORF">QBE54_09155</name>
</gene>
<dbReference type="Gene3D" id="3.40.50.10490">
    <property type="entry name" value="Glucose-6-phosphate isomerase like protein, domain 1"/>
    <property type="match status" value="1"/>
</dbReference>
<evidence type="ECO:0000259" key="2">
    <source>
        <dbReference type="PROSITE" id="PS51464"/>
    </source>
</evidence>
<sequence length="192" mass="21293">MSTNLPDFSSVLKVVLDEAYALLKTLDQKALSGLFKDVASEWKSKRLFFWARGRSFLILKAFAMRLMHLGYRVYIVGEVDCPAIGDGDVLVVASGSGSTSSVLLFSEKAKNFGAQVVAFTGKADTPLAKIADVVVSFKSEKAPPSIQLFANGSGTRFEDALFLFFDACILYLIWDRREKAYQEMMLRHANLE</sequence>
<evidence type="ECO:0000313" key="4">
    <source>
        <dbReference type="Proteomes" id="UP001461341"/>
    </source>
</evidence>
<dbReference type="RefSeq" id="WP_369017894.1">
    <property type="nucleotide sequence ID" value="NZ_CP121689.1"/>
</dbReference>
<accession>A0ABZ2Y9T1</accession>
<comment type="similarity">
    <text evidence="1">Belongs to the SIS family. PHI subfamily.</text>
</comment>
<dbReference type="SUPFAM" id="SSF53697">
    <property type="entry name" value="SIS domain"/>
    <property type="match status" value="1"/>
</dbReference>
<dbReference type="EMBL" id="CP121689">
    <property type="protein sequence ID" value="WZL75744.1"/>
    <property type="molecule type" value="Genomic_DNA"/>
</dbReference>
<dbReference type="InterPro" id="IPR046348">
    <property type="entry name" value="SIS_dom_sf"/>
</dbReference>
<dbReference type="InterPro" id="IPR017552">
    <property type="entry name" value="PHI/rmpB"/>
</dbReference>
<dbReference type="Pfam" id="PF01380">
    <property type="entry name" value="SIS"/>
    <property type="match status" value="1"/>
</dbReference>
<dbReference type="PROSITE" id="PS51464">
    <property type="entry name" value="SIS"/>
    <property type="match status" value="1"/>
</dbReference>
<dbReference type="PANTHER" id="PTHR43443:SF1">
    <property type="entry name" value="3-HEXULOSE-6-PHOSPHATE ISOMERASE"/>
    <property type="match status" value="1"/>
</dbReference>
<evidence type="ECO:0000256" key="1">
    <source>
        <dbReference type="ARBA" id="ARBA00009235"/>
    </source>
</evidence>
<dbReference type="Proteomes" id="UP001461341">
    <property type="component" value="Chromosome"/>
</dbReference>
<name>A0ABZ2Y9T1_9BACT</name>
<protein>
    <submittedName>
        <fullName evidence="3">SIS domain-containing protein</fullName>
    </submittedName>
</protein>
<dbReference type="NCBIfam" id="TIGR03127">
    <property type="entry name" value="RuMP_HxlB"/>
    <property type="match status" value="1"/>
</dbReference>
<evidence type="ECO:0000313" key="3">
    <source>
        <dbReference type="EMBL" id="WZL75744.1"/>
    </source>
</evidence>
<organism evidence="3 4">
    <name type="scientific">Thermatribacter velox</name>
    <dbReference type="NCBI Taxonomy" id="3039681"/>
    <lineage>
        <taxon>Bacteria</taxon>
        <taxon>Pseudomonadati</taxon>
        <taxon>Atribacterota</taxon>
        <taxon>Atribacteria</taxon>
        <taxon>Atribacterales</taxon>
        <taxon>Thermatribacteraceae</taxon>
        <taxon>Thermatribacter</taxon>
    </lineage>
</organism>
<feature type="domain" description="SIS" evidence="2">
    <location>
        <begin position="34"/>
        <end position="179"/>
    </location>
</feature>
<reference evidence="3 4" key="1">
    <citation type="submission" date="2023-03" db="EMBL/GenBank/DDBJ databases">
        <title>Novel Species.</title>
        <authorList>
            <person name="Ma S."/>
        </authorList>
    </citation>
    <scope>NUCLEOTIDE SEQUENCE [LARGE SCALE GENOMIC DNA]</scope>
    <source>
        <strain evidence="3 4">B11</strain>
    </source>
</reference>
<keyword evidence="4" id="KW-1185">Reference proteome</keyword>